<dbReference type="InterPro" id="IPR002575">
    <property type="entry name" value="Aminoglycoside_PTrfase"/>
</dbReference>
<feature type="domain" description="Aminoglycoside phosphotransferase" evidence="1">
    <location>
        <begin position="19"/>
        <end position="255"/>
    </location>
</feature>
<organism evidence="2 3">
    <name type="scientific">Anseongella ginsenosidimutans</name>
    <dbReference type="NCBI Taxonomy" id="496056"/>
    <lineage>
        <taxon>Bacteria</taxon>
        <taxon>Pseudomonadati</taxon>
        <taxon>Bacteroidota</taxon>
        <taxon>Sphingobacteriia</taxon>
        <taxon>Sphingobacteriales</taxon>
        <taxon>Sphingobacteriaceae</taxon>
        <taxon>Anseongella</taxon>
    </lineage>
</organism>
<evidence type="ECO:0000313" key="3">
    <source>
        <dbReference type="Proteomes" id="UP000295807"/>
    </source>
</evidence>
<gene>
    <name evidence="2" type="ORF">EDD80_103161</name>
</gene>
<dbReference type="GO" id="GO:0016740">
    <property type="term" value="F:transferase activity"/>
    <property type="evidence" value="ECO:0007669"/>
    <property type="project" value="UniProtKB-KW"/>
</dbReference>
<dbReference type="SUPFAM" id="SSF56112">
    <property type="entry name" value="Protein kinase-like (PK-like)"/>
    <property type="match status" value="1"/>
</dbReference>
<dbReference type="Proteomes" id="UP000295807">
    <property type="component" value="Unassembled WGS sequence"/>
</dbReference>
<dbReference type="OrthoDB" id="526037at2"/>
<evidence type="ECO:0000313" key="2">
    <source>
        <dbReference type="EMBL" id="TCS88298.1"/>
    </source>
</evidence>
<evidence type="ECO:0000259" key="1">
    <source>
        <dbReference type="Pfam" id="PF01636"/>
    </source>
</evidence>
<dbReference type="Pfam" id="PF01636">
    <property type="entry name" value="APH"/>
    <property type="match status" value="1"/>
</dbReference>
<keyword evidence="2" id="KW-0808">Transferase</keyword>
<keyword evidence="3" id="KW-1185">Reference proteome</keyword>
<dbReference type="EMBL" id="SMAD01000003">
    <property type="protein sequence ID" value="TCS88298.1"/>
    <property type="molecule type" value="Genomic_DNA"/>
</dbReference>
<protein>
    <submittedName>
        <fullName evidence="2">Phosphotransferase family enzyme</fullName>
    </submittedName>
</protein>
<proteinExistence type="predicted"/>
<dbReference type="PANTHER" id="PTHR21064">
    <property type="entry name" value="AMINOGLYCOSIDE PHOSPHOTRANSFERASE DOMAIN-CONTAINING PROTEIN-RELATED"/>
    <property type="match status" value="1"/>
</dbReference>
<sequence length="360" mass="41407">MGLNQVLDGFGLEDASWECVEFGSGHINNTYRLTRKQTGENLLLQRINHFVFKEPEAIAGNMRIAADHLEATDPDYLFLNAVKTKEGKDLWYDEEGFPWRILPFIDNAYSMDEVGEAGQARSAARQFAILTRKLAGLDASLLKPTIPDFHNLELRYRQFREALETAGENRKKEASGEIGQCSNRAHLAEEYSRLIVHPGCKLRIMHHDTKINNVLFDVESGEAKCPIDLDTLMPGYIFSDLGDMVRTYVSPVSEEETDLSKVAVRDEFYEALYDGYLSEMAAELSDFEKQHLSFSGKMLLYMQALRFLTDYLQGDVYYKIHYPGQNLDRSRNQLKLLLELEKKEVSHIQLIERLLKKYRE</sequence>
<dbReference type="InterPro" id="IPR050249">
    <property type="entry name" value="Pseudomonas-type_ThrB"/>
</dbReference>
<dbReference type="InterPro" id="IPR011009">
    <property type="entry name" value="Kinase-like_dom_sf"/>
</dbReference>
<accession>A0A4R3KSU9</accession>
<comment type="caution">
    <text evidence="2">The sequence shown here is derived from an EMBL/GenBank/DDBJ whole genome shotgun (WGS) entry which is preliminary data.</text>
</comment>
<dbReference type="PANTHER" id="PTHR21064:SF5">
    <property type="entry name" value="SLR1880 PROTEIN"/>
    <property type="match status" value="1"/>
</dbReference>
<dbReference type="AlphaFoldDB" id="A0A4R3KSU9"/>
<reference evidence="2 3" key="1">
    <citation type="submission" date="2019-03" db="EMBL/GenBank/DDBJ databases">
        <title>Genomic Encyclopedia of Type Strains, Phase IV (KMG-IV): sequencing the most valuable type-strain genomes for metagenomic binning, comparative biology and taxonomic classification.</title>
        <authorList>
            <person name="Goeker M."/>
        </authorList>
    </citation>
    <scope>NUCLEOTIDE SEQUENCE [LARGE SCALE GENOMIC DNA]</scope>
    <source>
        <strain evidence="2 3">DSM 21100</strain>
    </source>
</reference>
<dbReference type="Gene3D" id="3.90.1200.10">
    <property type="match status" value="1"/>
</dbReference>
<name>A0A4R3KSU9_9SPHI</name>
<dbReference type="RefSeq" id="WP_132128516.1">
    <property type="nucleotide sequence ID" value="NZ_CP042432.1"/>
</dbReference>